<accession>A0ABW3AZ23</accession>
<dbReference type="RefSeq" id="WP_379931995.1">
    <property type="nucleotide sequence ID" value="NZ_JBHTHY010000003.1"/>
</dbReference>
<gene>
    <name evidence="1" type="ORF">ACFQZJ_02310</name>
</gene>
<comment type="caution">
    <text evidence="1">The sequence shown here is derived from an EMBL/GenBank/DDBJ whole genome shotgun (WGS) entry which is preliminary data.</text>
</comment>
<organism evidence="1 2">
    <name type="scientific">Maribacter chungangensis</name>
    <dbReference type="NCBI Taxonomy" id="1069117"/>
    <lineage>
        <taxon>Bacteria</taxon>
        <taxon>Pseudomonadati</taxon>
        <taxon>Bacteroidota</taxon>
        <taxon>Flavobacteriia</taxon>
        <taxon>Flavobacteriales</taxon>
        <taxon>Flavobacteriaceae</taxon>
        <taxon>Maribacter</taxon>
    </lineage>
</organism>
<keyword evidence="2" id="KW-1185">Reference proteome</keyword>
<protein>
    <recommendedName>
        <fullName evidence="3">DUF4375 domain-containing protein</fullName>
    </recommendedName>
</protein>
<sequence length="178" mass="20959">MISISDRMFITKEVNSTTVAYFKKSVLRELLMAFSFEPLSNNSTITDLFRSVNHYGFDLPYEIRLGLFEMLWQFKNGLGKDELTALYFWGINQKYMCYFEHYLADCDTYSEKKFDEEFGRSLAYKIYEPKASGLEEDTILELKLLLCNFASEFDLSLVDEYTYENILEVIDMYCSAMN</sequence>
<dbReference type="Proteomes" id="UP001597012">
    <property type="component" value="Unassembled WGS sequence"/>
</dbReference>
<dbReference type="EMBL" id="JBHTHY010000003">
    <property type="protein sequence ID" value="MFD0796278.1"/>
    <property type="molecule type" value="Genomic_DNA"/>
</dbReference>
<evidence type="ECO:0000313" key="1">
    <source>
        <dbReference type="EMBL" id="MFD0796278.1"/>
    </source>
</evidence>
<evidence type="ECO:0008006" key="3">
    <source>
        <dbReference type="Google" id="ProtNLM"/>
    </source>
</evidence>
<name>A0ABW3AZ23_9FLAO</name>
<evidence type="ECO:0000313" key="2">
    <source>
        <dbReference type="Proteomes" id="UP001597012"/>
    </source>
</evidence>
<proteinExistence type="predicted"/>
<reference evidence="2" key="1">
    <citation type="journal article" date="2019" name="Int. J. Syst. Evol. Microbiol.">
        <title>The Global Catalogue of Microorganisms (GCM) 10K type strain sequencing project: providing services to taxonomists for standard genome sequencing and annotation.</title>
        <authorList>
            <consortium name="The Broad Institute Genomics Platform"/>
            <consortium name="The Broad Institute Genome Sequencing Center for Infectious Disease"/>
            <person name="Wu L."/>
            <person name="Ma J."/>
        </authorList>
    </citation>
    <scope>NUCLEOTIDE SEQUENCE [LARGE SCALE GENOMIC DNA]</scope>
    <source>
        <strain evidence="2">CCUG 61948</strain>
    </source>
</reference>